<protein>
    <recommendedName>
        <fullName evidence="3">Sulfotransferase domain-containing protein</fullName>
    </recommendedName>
</protein>
<dbReference type="Pfam" id="PF00685">
    <property type="entry name" value="Sulfotransfer_1"/>
    <property type="match status" value="1"/>
</dbReference>
<dbReference type="EMBL" id="JABFTP020000062">
    <property type="protein sequence ID" value="KAL3272507.1"/>
    <property type="molecule type" value="Genomic_DNA"/>
</dbReference>
<dbReference type="AlphaFoldDB" id="A0ABD2N1V8"/>
<dbReference type="PANTHER" id="PTHR11783">
    <property type="entry name" value="SULFOTRANSFERASE SULT"/>
    <property type="match status" value="1"/>
</dbReference>
<evidence type="ECO:0000259" key="3">
    <source>
        <dbReference type="Pfam" id="PF00685"/>
    </source>
</evidence>
<organism evidence="4 5">
    <name type="scientific">Cryptolaemus montrouzieri</name>
    <dbReference type="NCBI Taxonomy" id="559131"/>
    <lineage>
        <taxon>Eukaryota</taxon>
        <taxon>Metazoa</taxon>
        <taxon>Ecdysozoa</taxon>
        <taxon>Arthropoda</taxon>
        <taxon>Hexapoda</taxon>
        <taxon>Insecta</taxon>
        <taxon>Pterygota</taxon>
        <taxon>Neoptera</taxon>
        <taxon>Endopterygota</taxon>
        <taxon>Coleoptera</taxon>
        <taxon>Polyphaga</taxon>
        <taxon>Cucujiformia</taxon>
        <taxon>Coccinelloidea</taxon>
        <taxon>Coccinellidae</taxon>
        <taxon>Scymninae</taxon>
        <taxon>Scymnini</taxon>
        <taxon>Cryptolaemus</taxon>
    </lineage>
</organism>
<dbReference type="InterPro" id="IPR027417">
    <property type="entry name" value="P-loop_NTPase"/>
</dbReference>
<dbReference type="Gene3D" id="3.40.50.300">
    <property type="entry name" value="P-loop containing nucleotide triphosphate hydrolases"/>
    <property type="match status" value="1"/>
</dbReference>
<evidence type="ECO:0000313" key="4">
    <source>
        <dbReference type="EMBL" id="KAL3272507.1"/>
    </source>
</evidence>
<accession>A0ABD2N1V8</accession>
<keyword evidence="5" id="KW-1185">Reference proteome</keyword>
<dbReference type="GO" id="GO:0016740">
    <property type="term" value="F:transferase activity"/>
    <property type="evidence" value="ECO:0007669"/>
    <property type="project" value="UniProtKB-KW"/>
</dbReference>
<proteinExistence type="inferred from homology"/>
<dbReference type="SUPFAM" id="SSF52540">
    <property type="entry name" value="P-loop containing nucleoside triphosphate hydrolases"/>
    <property type="match status" value="1"/>
</dbReference>
<comment type="similarity">
    <text evidence="1">Belongs to the sulfotransferase 1 family.</text>
</comment>
<evidence type="ECO:0000256" key="1">
    <source>
        <dbReference type="ARBA" id="ARBA00005771"/>
    </source>
</evidence>
<evidence type="ECO:0000256" key="2">
    <source>
        <dbReference type="ARBA" id="ARBA00022679"/>
    </source>
</evidence>
<dbReference type="Proteomes" id="UP001516400">
    <property type="component" value="Unassembled WGS sequence"/>
</dbReference>
<dbReference type="InterPro" id="IPR000863">
    <property type="entry name" value="Sulfotransferase_dom"/>
</dbReference>
<reference evidence="4 5" key="1">
    <citation type="journal article" date="2021" name="BMC Biol.">
        <title>Horizontally acquired antibacterial genes associated with adaptive radiation of ladybird beetles.</title>
        <authorList>
            <person name="Li H.S."/>
            <person name="Tang X.F."/>
            <person name="Huang Y.H."/>
            <person name="Xu Z.Y."/>
            <person name="Chen M.L."/>
            <person name="Du X.Y."/>
            <person name="Qiu B.Y."/>
            <person name="Chen P.T."/>
            <person name="Zhang W."/>
            <person name="Slipinski A."/>
            <person name="Escalona H.E."/>
            <person name="Waterhouse R.M."/>
            <person name="Zwick A."/>
            <person name="Pang H."/>
        </authorList>
    </citation>
    <scope>NUCLEOTIDE SEQUENCE [LARGE SCALE GENOMIC DNA]</scope>
    <source>
        <strain evidence="4">SYSU2018</strain>
    </source>
</reference>
<name>A0ABD2N1V8_9CUCU</name>
<comment type="caution">
    <text evidence="4">The sequence shown here is derived from an EMBL/GenBank/DDBJ whole genome shotgun (WGS) entry which is preliminary data.</text>
</comment>
<keyword evidence="2" id="KW-0808">Transferase</keyword>
<gene>
    <name evidence="4" type="ORF">HHI36_013983</name>
</gene>
<feature type="domain" description="Sulfotransferase" evidence="3">
    <location>
        <begin position="63"/>
        <end position="318"/>
    </location>
</feature>
<sequence>MECTATVSKIPEIVCVEENLNNELKSYFKGQQDGFIQVGPQNWFYPMKYKKLARKYIDFEVRPDDVWITGVPRSGTTVTQELVWLLKNNLDFEGTKKDMMERVPFLEIEMIFNDKTLEERMLSHPQTSPFSISSRVLEETKKNRVIKTHLPFELLPSDIFKKRCKVIYVCRYPKDVAVSYYHIQKSAWHINFQGDFSKYWSFFQNGNCMFGPYFEHVRQGFEKKELKNVLFVFYEDLRKNLRNYIELLSKFLEKPLTEMEITKLEEHLGFENFQKNLLLGNVKGGDFVRKGKVGGWAEFFTDEMNEKADEWINRETSKIGFQYPSKD</sequence>
<evidence type="ECO:0000313" key="5">
    <source>
        <dbReference type="Proteomes" id="UP001516400"/>
    </source>
</evidence>